<dbReference type="EMBL" id="FOVI01000018">
    <property type="protein sequence ID" value="SFO04648.1"/>
    <property type="molecule type" value="Genomic_DNA"/>
</dbReference>
<evidence type="ECO:0000313" key="1">
    <source>
        <dbReference type="EMBL" id="SFO04648.1"/>
    </source>
</evidence>
<dbReference type="STRING" id="913024.SAMN05421741_11819"/>
<accession>A0A1I5DZI6</accession>
<evidence type="ECO:0000313" key="2">
    <source>
        <dbReference type="Proteomes" id="UP000199036"/>
    </source>
</evidence>
<protein>
    <submittedName>
        <fullName evidence="1">Uncharacterized protein</fullName>
    </submittedName>
</protein>
<dbReference type="AlphaFoldDB" id="A0A1I5DZI6"/>
<proteinExistence type="predicted"/>
<name>A0A1I5DZI6_9FLAO</name>
<gene>
    <name evidence="1" type="ORF">SAMN05421741_11819</name>
</gene>
<organism evidence="1 2">
    <name type="scientific">Paenimyroides ummariense</name>
    <dbReference type="NCBI Taxonomy" id="913024"/>
    <lineage>
        <taxon>Bacteria</taxon>
        <taxon>Pseudomonadati</taxon>
        <taxon>Bacteroidota</taxon>
        <taxon>Flavobacteriia</taxon>
        <taxon>Flavobacteriales</taxon>
        <taxon>Flavobacteriaceae</taxon>
        <taxon>Paenimyroides</taxon>
    </lineage>
</organism>
<reference evidence="2" key="1">
    <citation type="submission" date="2016-10" db="EMBL/GenBank/DDBJ databases">
        <authorList>
            <person name="Varghese N."/>
            <person name="Submissions S."/>
        </authorList>
    </citation>
    <scope>NUCLEOTIDE SEQUENCE [LARGE SCALE GENOMIC DNA]</scope>
    <source>
        <strain evidence="2">DS-12</strain>
    </source>
</reference>
<keyword evidence="2" id="KW-1185">Reference proteome</keyword>
<sequence>MEQVTIKIIDTQDNHVVLERFAQQGAPVLSWNGSDDNFQTIMTSELNFNMLSDGAQDGRYLDLFTGDESRYMVKVEKIWSSDEYPGLQTPPELLWQGFLLPDQYSEPYENVNFFVNFTATDCLGILKDHLFNMLPYDYNETVVRIIAMCLKKTNLYQDIYISEAFKLESVEWRNVFLNSANFRGEPELGDMLTDVTDYDSCYDVLDKILKALGSTLFNYGGNWYIIGWNKKHLVLDSFKVYDFHGNYKSTQQQVKEFHGAAYFDAQPWVYSNAPLKGVDLKADLQFEQNVYQDYNAVRYSAFNNLEYDCRPLWNAGNYFDLGMGDANAAFILTQSGMVSLRKPKELTIFSYKLKPTATVNANRYISIKSANQKFVSRKEQGGSVFLDFEIEVFAAMPFVGTANSDVIKQRFDAGNYNNAFRIDIYIGGVLKASTRKETAVFNNERSIDLSFTGGNIIESRPGENFKTGNENVIAGKWKINLLEYDVEGKIDIRFYQPQFPAGTSIDFNEVFVRAIEVKDLHGSQKYSYNSRAINFSKKEKIDLDFWESKSDLTHKNFKVNYGPFKNWQFGSGKTNIALTNRQETDISIMYDLSAADADWLTKNYEEAEITKNGVTYFMKDVFGFFNLLEGYYMLPVDGNISRIVFSKKMINNLFYLWQPFDGFVIKTYKYNAVYLQNATEPNRDQSLKWLRYGSNVVTGYGSAYGRAMLDVKADMYTRVDTTVKKIVSPLDIVQFNWVVERAFWISNLSMDFSNGKTKVMLCECSYRNVNDNGII</sequence>
<dbReference type="Proteomes" id="UP000199036">
    <property type="component" value="Unassembled WGS sequence"/>
</dbReference>
<dbReference type="OrthoDB" id="1401148at2"/>
<dbReference type="RefSeq" id="WP_091524583.1">
    <property type="nucleotide sequence ID" value="NZ_FOVI01000018.1"/>
</dbReference>